<evidence type="ECO:0000313" key="9">
    <source>
        <dbReference type="Proteomes" id="UP000310719"/>
    </source>
</evidence>
<dbReference type="Gene3D" id="1.10.490.10">
    <property type="entry name" value="Globins"/>
    <property type="match status" value="1"/>
</dbReference>
<keyword evidence="8" id="KW-0560">Oxidoreductase</keyword>
<dbReference type="InterPro" id="IPR009050">
    <property type="entry name" value="Globin-like_sf"/>
</dbReference>
<dbReference type="PANTHER" id="PTHR43396">
    <property type="entry name" value="FLAVOHEMOPROTEIN"/>
    <property type="match status" value="1"/>
</dbReference>
<keyword evidence="1 5" id="KW-0349">Heme</keyword>
<reference evidence="8 9" key="1">
    <citation type="submission" date="2019-05" db="EMBL/GenBank/DDBJ databases">
        <authorList>
            <consortium name="Pathogen Informatics"/>
        </authorList>
    </citation>
    <scope>NUCLEOTIDE SEQUENCE [LARGE SCALE GENOMIC DNA]</scope>
    <source>
        <strain evidence="8 9">NCTC13032</strain>
    </source>
</reference>
<dbReference type="EMBL" id="LR590464">
    <property type="protein sequence ID" value="VTP69491.1"/>
    <property type="molecule type" value="Genomic_DNA"/>
</dbReference>
<keyword evidence="8" id="KW-0223">Dioxygenase</keyword>
<dbReference type="GO" id="GO:0020037">
    <property type="term" value="F:heme binding"/>
    <property type="evidence" value="ECO:0007669"/>
    <property type="project" value="InterPro"/>
</dbReference>
<feature type="domain" description="Globin" evidence="7">
    <location>
        <begin position="1"/>
        <end position="94"/>
    </location>
</feature>
<organism evidence="8 9">
    <name type="scientific">Leclercia adecarboxylata</name>
    <dbReference type="NCBI Taxonomy" id="83655"/>
    <lineage>
        <taxon>Bacteria</taxon>
        <taxon>Pseudomonadati</taxon>
        <taxon>Pseudomonadota</taxon>
        <taxon>Gammaproteobacteria</taxon>
        <taxon>Enterobacterales</taxon>
        <taxon>Enterobacteriaceae</taxon>
        <taxon>Leclercia</taxon>
    </lineage>
</organism>
<evidence type="ECO:0000256" key="4">
    <source>
        <dbReference type="ARBA" id="ARBA00023004"/>
    </source>
</evidence>
<feature type="compositionally biased region" description="Basic and acidic residues" evidence="6">
    <location>
        <begin position="115"/>
        <end position="139"/>
    </location>
</feature>
<evidence type="ECO:0000256" key="5">
    <source>
        <dbReference type="RuleBase" id="RU000356"/>
    </source>
</evidence>
<keyword evidence="2 5" id="KW-0561">Oxygen transport</keyword>
<dbReference type="GO" id="GO:0019825">
    <property type="term" value="F:oxygen binding"/>
    <property type="evidence" value="ECO:0007669"/>
    <property type="project" value="InterPro"/>
</dbReference>
<dbReference type="GO" id="GO:0046872">
    <property type="term" value="F:metal ion binding"/>
    <property type="evidence" value="ECO:0007669"/>
    <property type="project" value="UniProtKB-KW"/>
</dbReference>
<dbReference type="GO" id="GO:0046210">
    <property type="term" value="P:nitric oxide catabolic process"/>
    <property type="evidence" value="ECO:0007669"/>
    <property type="project" value="TreeGrafter"/>
</dbReference>
<sequence length="139" mass="15127">MGHQRSGAQAKALAGAVLAYAENIDDPGVLAPVIELICHKHVSLNIKAPDYSIVGENLLYSISEVLSVPMESPLISAWGAAYQDLAEIFIGAEKRLYDERRNTPGRLAGLARLHRQQESKGKRGDHVFLSEARRRAGPA</sequence>
<proteinExistence type="inferred from homology"/>
<dbReference type="GO" id="GO:0071949">
    <property type="term" value="F:FAD binding"/>
    <property type="evidence" value="ECO:0007669"/>
    <property type="project" value="TreeGrafter"/>
</dbReference>
<dbReference type="InterPro" id="IPR000971">
    <property type="entry name" value="Globin"/>
</dbReference>
<gene>
    <name evidence="8" type="primary">hmp_2</name>
    <name evidence="8" type="ORF">NCTC13032_04395</name>
</gene>
<accession>A0A4U9I0H5</accession>
<dbReference type="PROSITE" id="PS01033">
    <property type="entry name" value="GLOBIN"/>
    <property type="match status" value="1"/>
</dbReference>
<comment type="similarity">
    <text evidence="5">Belongs to the globin family.</text>
</comment>
<feature type="region of interest" description="Disordered" evidence="6">
    <location>
        <begin position="114"/>
        <end position="139"/>
    </location>
</feature>
<evidence type="ECO:0000313" key="8">
    <source>
        <dbReference type="EMBL" id="VTP69491.1"/>
    </source>
</evidence>
<dbReference type="EC" id="1.14.12.17" evidence="8"/>
<evidence type="ECO:0000259" key="7">
    <source>
        <dbReference type="PROSITE" id="PS01033"/>
    </source>
</evidence>
<keyword evidence="3" id="KW-0479">Metal-binding</keyword>
<dbReference type="InterPro" id="IPR012292">
    <property type="entry name" value="Globin/Proto"/>
</dbReference>
<evidence type="ECO:0000256" key="1">
    <source>
        <dbReference type="ARBA" id="ARBA00022617"/>
    </source>
</evidence>
<keyword evidence="4" id="KW-0408">Iron</keyword>
<protein>
    <submittedName>
        <fullName evidence="8">Nitric oxide dioxygenase</fullName>
        <ecNumber evidence="8">1.14.12.17</ecNumber>
    </submittedName>
</protein>
<evidence type="ECO:0000256" key="3">
    <source>
        <dbReference type="ARBA" id="ARBA00022723"/>
    </source>
</evidence>
<dbReference type="GO" id="GO:0071500">
    <property type="term" value="P:cellular response to nitrosative stress"/>
    <property type="evidence" value="ECO:0007669"/>
    <property type="project" value="TreeGrafter"/>
</dbReference>
<evidence type="ECO:0000256" key="2">
    <source>
        <dbReference type="ARBA" id="ARBA00022621"/>
    </source>
</evidence>
<name>A0A4U9I0H5_9ENTR</name>
<dbReference type="GO" id="GO:0008941">
    <property type="term" value="F:nitric oxide dioxygenase NAD(P)H activity"/>
    <property type="evidence" value="ECO:0007669"/>
    <property type="project" value="UniProtKB-EC"/>
</dbReference>
<evidence type="ECO:0000256" key="6">
    <source>
        <dbReference type="SAM" id="MobiDB-lite"/>
    </source>
</evidence>
<dbReference type="Proteomes" id="UP000310719">
    <property type="component" value="Chromosome"/>
</dbReference>
<dbReference type="AlphaFoldDB" id="A0A4U9I0H5"/>
<dbReference type="PANTHER" id="PTHR43396:SF3">
    <property type="entry name" value="FLAVOHEMOPROTEIN"/>
    <property type="match status" value="1"/>
</dbReference>
<keyword evidence="5" id="KW-0813">Transport</keyword>
<dbReference type="SUPFAM" id="SSF46458">
    <property type="entry name" value="Globin-like"/>
    <property type="match status" value="1"/>
</dbReference>
<dbReference type="GO" id="GO:0005344">
    <property type="term" value="F:oxygen carrier activity"/>
    <property type="evidence" value="ECO:0007669"/>
    <property type="project" value="UniProtKB-KW"/>
</dbReference>
<dbReference type="Pfam" id="PF00042">
    <property type="entry name" value="Globin"/>
    <property type="match status" value="1"/>
</dbReference>